<evidence type="ECO:0000259" key="11">
    <source>
        <dbReference type="PROSITE" id="PS50878"/>
    </source>
</evidence>
<comment type="similarity">
    <text evidence="9">Belongs to the bacterial reverse transcriptase family.</text>
</comment>
<dbReference type="PROSITE" id="PS50878">
    <property type="entry name" value="RT_POL"/>
    <property type="match status" value="1"/>
</dbReference>
<dbReference type="Proteomes" id="UP000478682">
    <property type="component" value="Unassembled WGS sequence"/>
</dbReference>
<dbReference type="InterPro" id="IPR000123">
    <property type="entry name" value="Reverse_transcriptase_msDNA"/>
</dbReference>
<keyword evidence="8" id="KW-0051">Antiviral defense</keyword>
<feature type="domain" description="Reverse transcriptase" evidence="11">
    <location>
        <begin position="1"/>
        <end position="259"/>
    </location>
</feature>
<dbReference type="GO" id="GO:0008236">
    <property type="term" value="F:serine-type peptidase activity"/>
    <property type="evidence" value="ECO:0007669"/>
    <property type="project" value="UniProtKB-KW"/>
</dbReference>
<dbReference type="GO" id="GO:0006508">
    <property type="term" value="P:proteolysis"/>
    <property type="evidence" value="ECO:0007669"/>
    <property type="project" value="UniProtKB-KW"/>
</dbReference>
<evidence type="ECO:0000313" key="12">
    <source>
        <dbReference type="EMBL" id="EAE2354398.1"/>
    </source>
</evidence>
<protein>
    <recommendedName>
        <fullName evidence="1">RNA-directed DNA polymerase</fullName>
        <ecNumber evidence="1">2.7.7.49</ecNumber>
    </recommendedName>
</protein>
<dbReference type="InterPro" id="IPR051083">
    <property type="entry name" value="GrpII_Intron_Splice-Mob/Def"/>
</dbReference>
<dbReference type="InterPro" id="IPR009003">
    <property type="entry name" value="Peptidase_S1_PA"/>
</dbReference>
<keyword evidence="5" id="KW-0720">Serine protease</keyword>
<dbReference type="SUPFAM" id="SSF50494">
    <property type="entry name" value="Trypsin-like serine proteases"/>
    <property type="match status" value="1"/>
</dbReference>
<dbReference type="GO" id="GO:0051607">
    <property type="term" value="P:defense response to virus"/>
    <property type="evidence" value="ECO:0007669"/>
    <property type="project" value="UniProtKB-KW"/>
</dbReference>
<sequence length="565" mass="64944">MTEKFTLLKEIDDVLIFKFRNLNNFKEIADMLEISPEFLHSILYQKKSYETFFIQKKSGGSREIKSPNNNLKIIQKKLAYILSLNYKMHKSSFGFIKNKSIIDNAKQHTNKTWVFNFDLKDYFHQFNQGRVIGFFRKYYKFNNVVAGVLTEICCYENTLPQGAPTSPILSNILSFELDREFQKECKKSNCTYSRYVDDVSISTNKFYFPKKIAYKDAQEEITLGEISKKILDKTGFEVNQSKVCLRHKTQHQYVTGLVVNEGVNVSRKYIKRIRAALNNLRTNNETNGKEKFFIELSKHSRNSSQQFDMYSILKGQIHFVGQVKGKDNQVFRKLATSFNQLDLPVSIKPISILSSTEKKRCQNTYIVEVGYENDEGIQCFTGSAFYMKGVGIVSAAHTFRGYYRCIKEAVNPYLYLINENKPTEKIEITKKHIDYDLDIAIFDIDSSEDTANWGFEYSNSIFEGQSCVLLGYPKHTDGNNLNTEVGRITQKLKQKHPNKFNKKMSDLGVEQTRYKISSDIYAGNSGGPVLNNDERVIAIAVKGFGDNGTEVNTVVPVSDIFSYMI</sequence>
<dbReference type="Pfam" id="PF13365">
    <property type="entry name" value="Trypsin_2"/>
    <property type="match status" value="1"/>
</dbReference>
<dbReference type="EMBL" id="AAAREG010000006">
    <property type="protein sequence ID" value="EAE2354398.1"/>
    <property type="molecule type" value="Genomic_DNA"/>
</dbReference>
<dbReference type="PANTHER" id="PTHR34047">
    <property type="entry name" value="NUCLEAR INTRON MATURASE 1, MITOCHONDRIAL-RELATED"/>
    <property type="match status" value="1"/>
</dbReference>
<name>A0A6Z2XQN8_LISMN</name>
<organism evidence="13 15">
    <name type="scientific">Listeria monocytogenes</name>
    <dbReference type="NCBI Taxonomy" id="1639"/>
    <lineage>
        <taxon>Bacteria</taxon>
        <taxon>Bacillati</taxon>
        <taxon>Bacillota</taxon>
        <taxon>Bacilli</taxon>
        <taxon>Bacillales</taxon>
        <taxon>Listeriaceae</taxon>
        <taxon>Listeria</taxon>
    </lineage>
</organism>
<evidence type="ECO:0000256" key="2">
    <source>
        <dbReference type="ARBA" id="ARBA00022679"/>
    </source>
</evidence>
<reference evidence="14 15" key="1">
    <citation type="submission" date="2018-06" db="EMBL/GenBank/DDBJ databases">
        <authorList>
            <consortium name="PulseNet: The National Subtyping Network for Foodborne Disease Surveillance"/>
            <person name="Tarr C.L."/>
            <person name="Trees E."/>
            <person name="Katz L.S."/>
            <person name="Carleton-Romer H.A."/>
            <person name="Stroika S."/>
            <person name="Kucerova Z."/>
            <person name="Roache K.F."/>
            <person name="Sabol A.L."/>
            <person name="Besser J."/>
            <person name="Gerner-Smidt P."/>
        </authorList>
    </citation>
    <scope>NUCLEOTIDE SEQUENCE [LARGE SCALE GENOMIC DNA]</scope>
    <source>
        <strain evidence="12 14">PNUSAL000134</strain>
        <strain evidence="13 15">PNUSAL002298</strain>
    </source>
</reference>
<comment type="caution">
    <text evidence="13">The sequence shown here is derived from an EMBL/GenBank/DDBJ whole genome shotgun (WGS) entry which is preliminary data.</text>
</comment>
<gene>
    <name evidence="13" type="ORF">BB997_11390</name>
    <name evidence="12" type="ORF">Y261_08575</name>
</gene>
<dbReference type="Pfam" id="PF00078">
    <property type="entry name" value="RVT_1"/>
    <property type="match status" value="1"/>
</dbReference>
<dbReference type="RefSeq" id="WP_097351907.1">
    <property type="nucleotide sequence ID" value="NZ_JBEQQH010000007.1"/>
</dbReference>
<keyword evidence="7" id="KW-0695">RNA-directed DNA polymerase</keyword>
<evidence type="ECO:0000256" key="3">
    <source>
        <dbReference type="ARBA" id="ARBA00022695"/>
    </source>
</evidence>
<dbReference type="PRINTS" id="PR00866">
    <property type="entry name" value="RNADNAPOLMS"/>
</dbReference>
<keyword evidence="4" id="KW-0479">Metal-binding</keyword>
<evidence type="ECO:0000256" key="7">
    <source>
        <dbReference type="ARBA" id="ARBA00022918"/>
    </source>
</evidence>
<dbReference type="GO" id="GO:0003723">
    <property type="term" value="F:RNA binding"/>
    <property type="evidence" value="ECO:0007669"/>
    <property type="project" value="InterPro"/>
</dbReference>
<dbReference type="Gene3D" id="2.40.10.120">
    <property type="match status" value="1"/>
</dbReference>
<accession>A0A6Z2XQN8</accession>
<keyword evidence="3" id="KW-0548">Nucleotidyltransferase</keyword>
<keyword evidence="5" id="KW-0378">Hydrolase</keyword>
<evidence type="ECO:0000256" key="5">
    <source>
        <dbReference type="ARBA" id="ARBA00022825"/>
    </source>
</evidence>
<evidence type="ECO:0000256" key="1">
    <source>
        <dbReference type="ARBA" id="ARBA00012493"/>
    </source>
</evidence>
<keyword evidence="6" id="KW-0460">Magnesium</keyword>
<evidence type="ECO:0000256" key="8">
    <source>
        <dbReference type="ARBA" id="ARBA00023118"/>
    </source>
</evidence>
<dbReference type="EC" id="2.7.7.49" evidence="1"/>
<dbReference type="CDD" id="cd03487">
    <property type="entry name" value="RT_Bac_retron_II"/>
    <property type="match status" value="1"/>
</dbReference>
<evidence type="ECO:0000256" key="6">
    <source>
        <dbReference type="ARBA" id="ARBA00022842"/>
    </source>
</evidence>
<dbReference type="InterPro" id="IPR043502">
    <property type="entry name" value="DNA/RNA_pol_sf"/>
</dbReference>
<evidence type="ECO:0000256" key="10">
    <source>
        <dbReference type="ARBA" id="ARBA00048173"/>
    </source>
</evidence>
<dbReference type="GO" id="GO:0046872">
    <property type="term" value="F:metal ion binding"/>
    <property type="evidence" value="ECO:0007669"/>
    <property type="project" value="UniProtKB-KW"/>
</dbReference>
<keyword evidence="2" id="KW-0808">Transferase</keyword>
<proteinExistence type="inferred from homology"/>
<dbReference type="Proteomes" id="UP000336166">
    <property type="component" value="Unassembled WGS sequence"/>
</dbReference>
<dbReference type="InterPro" id="IPR000477">
    <property type="entry name" value="RT_dom"/>
</dbReference>
<dbReference type="GO" id="GO:0003964">
    <property type="term" value="F:RNA-directed DNA polymerase activity"/>
    <property type="evidence" value="ECO:0007669"/>
    <property type="project" value="UniProtKB-KW"/>
</dbReference>
<evidence type="ECO:0000256" key="4">
    <source>
        <dbReference type="ARBA" id="ARBA00022723"/>
    </source>
</evidence>
<evidence type="ECO:0000313" key="13">
    <source>
        <dbReference type="EMBL" id="EAG1894214.1"/>
    </source>
</evidence>
<evidence type="ECO:0000313" key="14">
    <source>
        <dbReference type="Proteomes" id="UP000336166"/>
    </source>
</evidence>
<comment type="catalytic activity">
    <reaction evidence="10">
        <text>DNA(n) + a 2'-deoxyribonucleoside 5'-triphosphate = DNA(n+1) + diphosphate</text>
        <dbReference type="Rhea" id="RHEA:22508"/>
        <dbReference type="Rhea" id="RHEA-COMP:17339"/>
        <dbReference type="Rhea" id="RHEA-COMP:17340"/>
        <dbReference type="ChEBI" id="CHEBI:33019"/>
        <dbReference type="ChEBI" id="CHEBI:61560"/>
        <dbReference type="ChEBI" id="CHEBI:173112"/>
        <dbReference type="EC" id="2.7.7.49"/>
    </reaction>
</comment>
<dbReference type="PANTHER" id="PTHR34047:SF7">
    <property type="entry name" value="RNA-DIRECTED DNA POLYMERASE"/>
    <property type="match status" value="1"/>
</dbReference>
<evidence type="ECO:0000256" key="9">
    <source>
        <dbReference type="ARBA" id="ARBA00034120"/>
    </source>
</evidence>
<keyword evidence="13" id="KW-0645">Protease</keyword>
<evidence type="ECO:0000313" key="15">
    <source>
        <dbReference type="Proteomes" id="UP000478682"/>
    </source>
</evidence>
<dbReference type="SUPFAM" id="SSF56672">
    <property type="entry name" value="DNA/RNA polymerases"/>
    <property type="match status" value="1"/>
</dbReference>
<dbReference type="EMBL" id="AABATR010000006">
    <property type="protein sequence ID" value="EAG1894214.1"/>
    <property type="molecule type" value="Genomic_DNA"/>
</dbReference>
<dbReference type="AlphaFoldDB" id="A0A6Z2XQN8"/>